<dbReference type="Pfam" id="PF00534">
    <property type="entry name" value="Glycos_transf_1"/>
    <property type="match status" value="1"/>
</dbReference>
<dbReference type="Pfam" id="PF13579">
    <property type="entry name" value="Glyco_trans_4_4"/>
    <property type="match status" value="1"/>
</dbReference>
<evidence type="ECO:0000313" key="4">
    <source>
        <dbReference type="Proteomes" id="UP000662185"/>
    </source>
</evidence>
<dbReference type="AlphaFoldDB" id="A0A926ZZB8"/>
<dbReference type="EMBL" id="JACJQU010000001">
    <property type="protein sequence ID" value="MBD2292489.1"/>
    <property type="molecule type" value="Genomic_DNA"/>
</dbReference>
<reference evidence="4" key="1">
    <citation type="journal article" date="2020" name="ISME J.">
        <title>Comparative genomics reveals insights into cyanobacterial evolution and habitat adaptation.</title>
        <authorList>
            <person name="Chen M.Y."/>
            <person name="Teng W.K."/>
            <person name="Zhao L."/>
            <person name="Hu C.X."/>
            <person name="Zhou Y.K."/>
            <person name="Han B.P."/>
            <person name="Song L.R."/>
            <person name="Shu W.S."/>
        </authorList>
    </citation>
    <scope>NUCLEOTIDE SEQUENCE [LARGE SCALE GENOMIC DNA]</scope>
    <source>
        <strain evidence="4">FACHB-251</strain>
    </source>
</reference>
<sequence>MKILFLDQSGKPGGAELCLLDIAKPYSNACLVGLFADGDFRKLLESNHIPVEVLATQALKVRKQSSLLTALASLGQLTPLIHKVVKRAKDYDLIYANTQKALVVGAVASFLARRPLVYHLHDILSTEHFSPTNLRVAITLINRFASLVIANSQSSKTAFIQAGGKPDIIEVVYNGFETKNYQISEVEIQELRQKLGLAEKFIVGHFSRLSPWKGQHILINALAECPENVTVILVGDALFGEHEYVKELHQKVTALGLEDRVKFLGFRADIPQLMSACDLITHTSIAPEPFGRVIVEAMLCGKPVVAAKAGGAIELVEDGMNGFLVTPNNPQELAQVINTCIQEKDKIKKIANHARINASQRFDVNIINQQIQELLEI</sequence>
<evidence type="ECO:0000313" key="3">
    <source>
        <dbReference type="EMBL" id="MBD2292489.1"/>
    </source>
</evidence>
<dbReference type="PANTHER" id="PTHR12526">
    <property type="entry name" value="GLYCOSYLTRANSFERASE"/>
    <property type="match status" value="1"/>
</dbReference>
<dbReference type="Gene3D" id="3.40.50.2000">
    <property type="entry name" value="Glycogen Phosphorylase B"/>
    <property type="match status" value="2"/>
</dbReference>
<dbReference type="RefSeq" id="WP_190556932.1">
    <property type="nucleotide sequence ID" value="NZ_JACJQU010000001.1"/>
</dbReference>
<protein>
    <submittedName>
        <fullName evidence="3">Glycosyltransferase family 4 protein</fullName>
    </submittedName>
</protein>
<feature type="domain" description="Glycosyltransferase subfamily 4-like N-terminal" evidence="2">
    <location>
        <begin position="13"/>
        <end position="175"/>
    </location>
</feature>
<dbReference type="SUPFAM" id="SSF53756">
    <property type="entry name" value="UDP-Glycosyltransferase/glycogen phosphorylase"/>
    <property type="match status" value="1"/>
</dbReference>
<comment type="caution">
    <text evidence="3">The sequence shown here is derived from an EMBL/GenBank/DDBJ whole genome shotgun (WGS) entry which is preliminary data.</text>
</comment>
<dbReference type="InterPro" id="IPR028098">
    <property type="entry name" value="Glyco_trans_4-like_N"/>
</dbReference>
<dbReference type="Proteomes" id="UP000662185">
    <property type="component" value="Unassembled WGS sequence"/>
</dbReference>
<dbReference type="CDD" id="cd03801">
    <property type="entry name" value="GT4_PimA-like"/>
    <property type="match status" value="1"/>
</dbReference>
<organism evidence="3 4">
    <name type="scientific">Anabaena sphaerica FACHB-251</name>
    <dbReference type="NCBI Taxonomy" id="2692883"/>
    <lineage>
        <taxon>Bacteria</taxon>
        <taxon>Bacillati</taxon>
        <taxon>Cyanobacteriota</taxon>
        <taxon>Cyanophyceae</taxon>
        <taxon>Nostocales</taxon>
        <taxon>Nostocaceae</taxon>
        <taxon>Anabaena</taxon>
    </lineage>
</organism>
<evidence type="ECO:0000259" key="1">
    <source>
        <dbReference type="Pfam" id="PF00534"/>
    </source>
</evidence>
<proteinExistence type="predicted"/>
<accession>A0A926ZZB8</accession>
<gene>
    <name evidence="3" type="ORF">H6G06_03075</name>
</gene>
<dbReference type="PANTHER" id="PTHR12526:SF627">
    <property type="entry name" value="D-RHAMNOSYLTRANSFERASE WBPZ"/>
    <property type="match status" value="1"/>
</dbReference>
<dbReference type="InterPro" id="IPR001296">
    <property type="entry name" value="Glyco_trans_1"/>
</dbReference>
<evidence type="ECO:0000259" key="2">
    <source>
        <dbReference type="Pfam" id="PF13579"/>
    </source>
</evidence>
<feature type="domain" description="Glycosyl transferase family 1" evidence="1">
    <location>
        <begin position="188"/>
        <end position="355"/>
    </location>
</feature>
<name>A0A926ZZB8_9NOST</name>
<keyword evidence="4" id="KW-1185">Reference proteome</keyword>
<dbReference type="GO" id="GO:0016757">
    <property type="term" value="F:glycosyltransferase activity"/>
    <property type="evidence" value="ECO:0007669"/>
    <property type="project" value="InterPro"/>
</dbReference>